<proteinExistence type="predicted"/>
<name>A0A1C3ZB45_BACTU</name>
<dbReference type="EMBL" id="FMBI01000008">
    <property type="protein sequence ID" value="SCB79506.1"/>
    <property type="molecule type" value="Genomic_DNA"/>
</dbReference>
<accession>A0A1C3ZB45</accession>
<sequence>MMNKMKSNNFLDTVGMVFSALIDAKSVASTLNK</sequence>
<dbReference type="Proteomes" id="UP000195991">
    <property type="component" value="Unassembled WGS sequence"/>
</dbReference>
<dbReference type="AlphaFoldDB" id="A0A1C3ZB45"/>
<protein>
    <submittedName>
        <fullName evidence="1">Uncharacterized protein</fullName>
    </submittedName>
</protein>
<gene>
    <name evidence="1" type="ORF">BTT61001_00191</name>
</gene>
<reference evidence="1 2" key="1">
    <citation type="submission" date="2016-08" db="EMBL/GenBank/DDBJ databases">
        <authorList>
            <person name="Seilhamer J.J."/>
        </authorList>
    </citation>
    <scope>NUCLEOTIDE SEQUENCE [LARGE SCALE GENOMIC DNA]</scope>
    <source>
        <strain evidence="1 2">IEBC_T61001</strain>
    </source>
</reference>
<evidence type="ECO:0000313" key="1">
    <source>
        <dbReference type="EMBL" id="SCB79506.1"/>
    </source>
</evidence>
<organism evidence="1 2">
    <name type="scientific">Bacillus thuringiensis</name>
    <dbReference type="NCBI Taxonomy" id="1428"/>
    <lineage>
        <taxon>Bacteria</taxon>
        <taxon>Bacillati</taxon>
        <taxon>Bacillota</taxon>
        <taxon>Bacilli</taxon>
        <taxon>Bacillales</taxon>
        <taxon>Bacillaceae</taxon>
        <taxon>Bacillus</taxon>
        <taxon>Bacillus cereus group</taxon>
    </lineage>
</organism>
<evidence type="ECO:0000313" key="2">
    <source>
        <dbReference type="Proteomes" id="UP000195991"/>
    </source>
</evidence>